<sequence length="323" mass="36037">MAKLDSHAKDGQPANMRRLLNYFTIDLFGLLLYSCRLGCIDRGDDMLDAERPDGSLYKVPFIDSLLQVTVVNTLLAFAPSIVPYVKPVVNQHPWKQAGTNWENIVFHNTKKRLNNVDLQEPDLFDCLLTNSRGEKLNPSMGELVAECSSMMNAGTETTTAAMTNTVYLLYTHPAVLNKLRTELDAAFPGNRMPSSFGLPRIVPSGGRVIAGKFVPGGAVVSVPTYSLLRDETVFDSATEYNPDRWMTDDADLKARMNKNHLPFSTGPRACIGRNIAYFEQIVVIATLAKYYDCTVPEGFQLKTEERFNSNPGDLFVDVRRRVT</sequence>
<comment type="caution">
    <text evidence="1">The sequence shown here is derived from an EMBL/GenBank/DDBJ whole genome shotgun (WGS) entry which is preliminary data.</text>
</comment>
<proteinExistence type="predicted"/>
<dbReference type="EMBL" id="JANRMS010001299">
    <property type="protein sequence ID" value="KAJ3529343.1"/>
    <property type="molecule type" value="Genomic_DNA"/>
</dbReference>
<keyword evidence="2" id="KW-1185">Reference proteome</keyword>
<organism evidence="1 2">
    <name type="scientific">Fusarium decemcellulare</name>
    <dbReference type="NCBI Taxonomy" id="57161"/>
    <lineage>
        <taxon>Eukaryota</taxon>
        <taxon>Fungi</taxon>
        <taxon>Dikarya</taxon>
        <taxon>Ascomycota</taxon>
        <taxon>Pezizomycotina</taxon>
        <taxon>Sordariomycetes</taxon>
        <taxon>Hypocreomycetidae</taxon>
        <taxon>Hypocreales</taxon>
        <taxon>Nectriaceae</taxon>
        <taxon>Fusarium</taxon>
        <taxon>Fusarium decemcellulare species complex</taxon>
    </lineage>
</organism>
<name>A0ACC1S090_9HYPO</name>
<reference evidence="1" key="1">
    <citation type="submission" date="2022-08" db="EMBL/GenBank/DDBJ databases">
        <title>Genome Sequence of Fusarium decemcellulare.</title>
        <authorList>
            <person name="Buettner E."/>
        </authorList>
    </citation>
    <scope>NUCLEOTIDE SEQUENCE</scope>
    <source>
        <strain evidence="1">Babe19</strain>
    </source>
</reference>
<dbReference type="Proteomes" id="UP001148629">
    <property type="component" value="Unassembled WGS sequence"/>
</dbReference>
<accession>A0ACC1S090</accession>
<evidence type="ECO:0000313" key="2">
    <source>
        <dbReference type="Proteomes" id="UP001148629"/>
    </source>
</evidence>
<gene>
    <name evidence="1" type="ORF">NM208_g9801</name>
</gene>
<evidence type="ECO:0000313" key="1">
    <source>
        <dbReference type="EMBL" id="KAJ3529343.1"/>
    </source>
</evidence>
<protein>
    <submittedName>
        <fullName evidence="1">Uncharacterized protein</fullName>
    </submittedName>
</protein>